<evidence type="ECO:0000313" key="2">
    <source>
        <dbReference type="Proteomes" id="UP000262583"/>
    </source>
</evidence>
<sequence length="39" mass="4404">MVFIQQYCEESSVALRRMTAQLATIPPVIAQRLPQVLCV</sequence>
<protein>
    <submittedName>
        <fullName evidence="1">Uncharacterized protein</fullName>
    </submittedName>
</protein>
<evidence type="ECO:0000313" key="1">
    <source>
        <dbReference type="EMBL" id="AXA35085.1"/>
    </source>
</evidence>
<dbReference type="AlphaFoldDB" id="A0A2Z4Y3P5"/>
<dbReference type="KEGG" id="schv:BRCON_0308"/>
<organism evidence="1 2">
    <name type="scientific">Sumerlaea chitinivorans</name>
    <dbReference type="NCBI Taxonomy" id="2250252"/>
    <lineage>
        <taxon>Bacteria</taxon>
        <taxon>Candidatus Sumerlaeota</taxon>
        <taxon>Candidatus Sumerlaeia</taxon>
        <taxon>Candidatus Sumerlaeales</taxon>
        <taxon>Candidatus Sumerlaeaceae</taxon>
        <taxon>Candidatus Sumerlaea</taxon>
    </lineage>
</organism>
<dbReference type="EMBL" id="CP030759">
    <property type="protein sequence ID" value="AXA35085.1"/>
    <property type="molecule type" value="Genomic_DNA"/>
</dbReference>
<gene>
    <name evidence="1" type="ORF">BRCON_0308</name>
</gene>
<accession>A0A2Z4Y3P5</accession>
<name>A0A2Z4Y3P5_SUMC1</name>
<dbReference type="Proteomes" id="UP000262583">
    <property type="component" value="Chromosome"/>
</dbReference>
<proteinExistence type="predicted"/>
<reference evidence="1 2" key="1">
    <citation type="submission" date="2018-05" db="EMBL/GenBank/DDBJ databases">
        <title>A metagenomic window into the 2 km-deep terrestrial subsurface aquifer revealed taxonomically and functionally diverse microbial community comprising novel uncultured bacterial lineages.</title>
        <authorList>
            <person name="Kadnikov V.V."/>
            <person name="Mardanov A.V."/>
            <person name="Beletsky A.V."/>
            <person name="Banks D."/>
            <person name="Pimenov N.V."/>
            <person name="Frank Y.A."/>
            <person name="Karnachuk O.V."/>
            <person name="Ravin N.V."/>
        </authorList>
    </citation>
    <scope>NUCLEOTIDE SEQUENCE [LARGE SCALE GENOMIC DNA]</scope>
    <source>
        <strain evidence="1">BY</strain>
    </source>
</reference>